<organism evidence="2 3">
    <name type="scientific">Dipteronia dyeriana</name>
    <dbReference type="NCBI Taxonomy" id="168575"/>
    <lineage>
        <taxon>Eukaryota</taxon>
        <taxon>Viridiplantae</taxon>
        <taxon>Streptophyta</taxon>
        <taxon>Embryophyta</taxon>
        <taxon>Tracheophyta</taxon>
        <taxon>Spermatophyta</taxon>
        <taxon>Magnoliopsida</taxon>
        <taxon>eudicotyledons</taxon>
        <taxon>Gunneridae</taxon>
        <taxon>Pentapetalae</taxon>
        <taxon>rosids</taxon>
        <taxon>malvids</taxon>
        <taxon>Sapindales</taxon>
        <taxon>Sapindaceae</taxon>
        <taxon>Hippocastanoideae</taxon>
        <taxon>Acereae</taxon>
        <taxon>Dipteronia</taxon>
    </lineage>
</organism>
<protein>
    <recommendedName>
        <fullName evidence="1">DUF1985 domain-containing protein</fullName>
    </recommendedName>
</protein>
<dbReference type="EMBL" id="JANJYI010000004">
    <property type="protein sequence ID" value="KAK2652757.1"/>
    <property type="molecule type" value="Genomic_DNA"/>
</dbReference>
<name>A0AAD9X4S8_9ROSI</name>
<reference evidence="2" key="1">
    <citation type="journal article" date="2023" name="Plant J.">
        <title>Genome sequences and population genomics provide insights into the demographic history, inbreeding, and mutation load of two 'living fossil' tree species of Dipteronia.</title>
        <authorList>
            <person name="Feng Y."/>
            <person name="Comes H.P."/>
            <person name="Chen J."/>
            <person name="Zhu S."/>
            <person name="Lu R."/>
            <person name="Zhang X."/>
            <person name="Li P."/>
            <person name="Qiu J."/>
            <person name="Olsen K.M."/>
            <person name="Qiu Y."/>
        </authorList>
    </citation>
    <scope>NUCLEOTIDE SEQUENCE</scope>
    <source>
        <strain evidence="2">KIB01</strain>
    </source>
</reference>
<dbReference type="Proteomes" id="UP001280121">
    <property type="component" value="Unassembled WGS sequence"/>
</dbReference>
<evidence type="ECO:0000313" key="2">
    <source>
        <dbReference type="EMBL" id="KAK2652757.1"/>
    </source>
</evidence>
<dbReference type="PANTHER" id="PTHR48449">
    <property type="entry name" value="DUF1985 DOMAIN-CONTAINING PROTEIN"/>
    <property type="match status" value="1"/>
</dbReference>
<dbReference type="Pfam" id="PF09331">
    <property type="entry name" value="DUF1985"/>
    <property type="match status" value="1"/>
</dbReference>
<dbReference type="AlphaFoldDB" id="A0AAD9X4S8"/>
<dbReference type="PANTHER" id="PTHR48449:SF1">
    <property type="entry name" value="DUF1985 DOMAIN-CONTAINING PROTEIN"/>
    <property type="match status" value="1"/>
</dbReference>
<sequence length="253" mass="29811">MRNRLRDLLKTPQGDWYDGKLTRHDHFDALAHIDDALNRVPTEFTDEDRRQFMASCFWNFLTMHREMKFSGGVIHRLLLRELHHNGPTNEMQFMLENQSVRFSKVEFFLINGLRFGIVPDTTMYTALENDIHQRYFPEADEVSLEEIMGVVTVREFGEAYDAVKLCLIYMLNWILMGWTRDLRFQFGSFGWLRILMRSTRSLGVSTCTCILFTHSSMRLTGGETGSSDASRKKATTYIRWRPTTYIVYLTPYW</sequence>
<evidence type="ECO:0000313" key="3">
    <source>
        <dbReference type="Proteomes" id="UP001280121"/>
    </source>
</evidence>
<feature type="domain" description="DUF1985" evidence="1">
    <location>
        <begin position="78"/>
        <end position="179"/>
    </location>
</feature>
<evidence type="ECO:0000259" key="1">
    <source>
        <dbReference type="Pfam" id="PF09331"/>
    </source>
</evidence>
<dbReference type="InterPro" id="IPR015410">
    <property type="entry name" value="DUF1985"/>
</dbReference>
<comment type="caution">
    <text evidence="2">The sequence shown here is derived from an EMBL/GenBank/DDBJ whole genome shotgun (WGS) entry which is preliminary data.</text>
</comment>
<proteinExistence type="predicted"/>
<accession>A0AAD9X4S8</accession>
<gene>
    <name evidence="2" type="ORF">Ddye_012613</name>
</gene>
<keyword evidence="3" id="KW-1185">Reference proteome</keyword>